<dbReference type="InterPro" id="IPR013657">
    <property type="entry name" value="SCL35B1-4/HUT1"/>
</dbReference>
<feature type="transmembrane region" description="Helical" evidence="8">
    <location>
        <begin position="358"/>
        <end position="379"/>
    </location>
</feature>
<keyword evidence="6 8" id="KW-0472">Membrane</keyword>
<gene>
    <name evidence="9" type="ORF">OH76DRAFT_1399552</name>
</gene>
<evidence type="ECO:0000313" key="9">
    <source>
        <dbReference type="EMBL" id="RDX52979.1"/>
    </source>
</evidence>
<dbReference type="GO" id="GO:0005789">
    <property type="term" value="C:endoplasmic reticulum membrane"/>
    <property type="evidence" value="ECO:0007669"/>
    <property type="project" value="TreeGrafter"/>
</dbReference>
<proteinExistence type="predicted"/>
<dbReference type="PANTHER" id="PTHR10778:SF4">
    <property type="entry name" value="NUCLEOTIDE SUGAR TRANSPORTER SLC35B4"/>
    <property type="match status" value="1"/>
</dbReference>
<feature type="transmembrane region" description="Helical" evidence="8">
    <location>
        <begin position="114"/>
        <end position="132"/>
    </location>
</feature>
<dbReference type="GO" id="GO:0005464">
    <property type="term" value="F:UDP-xylose transmembrane transporter activity"/>
    <property type="evidence" value="ECO:0007669"/>
    <property type="project" value="TreeGrafter"/>
</dbReference>
<evidence type="ECO:0000256" key="3">
    <source>
        <dbReference type="ARBA" id="ARBA00022597"/>
    </source>
</evidence>
<keyword evidence="4 8" id="KW-0812">Transmembrane</keyword>
<name>A0A371DKC6_9APHY</name>
<evidence type="ECO:0000256" key="5">
    <source>
        <dbReference type="ARBA" id="ARBA00022989"/>
    </source>
</evidence>
<feature type="region of interest" description="Disordered" evidence="7">
    <location>
        <begin position="216"/>
        <end position="236"/>
    </location>
</feature>
<dbReference type="InterPro" id="IPR037185">
    <property type="entry name" value="EmrE-like"/>
</dbReference>
<keyword evidence="3" id="KW-0762">Sugar transport</keyword>
<dbReference type="PANTHER" id="PTHR10778">
    <property type="entry name" value="SOLUTE CARRIER FAMILY 35 MEMBER B"/>
    <property type="match status" value="1"/>
</dbReference>
<feature type="transmembrane region" description="Helical" evidence="8">
    <location>
        <begin position="181"/>
        <end position="202"/>
    </location>
</feature>
<feature type="transmembrane region" description="Helical" evidence="8">
    <location>
        <begin position="391"/>
        <end position="409"/>
    </location>
</feature>
<feature type="compositionally biased region" description="Basic residues" evidence="7">
    <location>
        <begin position="420"/>
        <end position="429"/>
    </location>
</feature>
<keyword evidence="2" id="KW-0813">Transport</keyword>
<dbReference type="GO" id="GO:0000139">
    <property type="term" value="C:Golgi membrane"/>
    <property type="evidence" value="ECO:0007669"/>
    <property type="project" value="TreeGrafter"/>
</dbReference>
<evidence type="ECO:0000256" key="1">
    <source>
        <dbReference type="ARBA" id="ARBA00004127"/>
    </source>
</evidence>
<feature type="transmembrane region" description="Helical" evidence="8">
    <location>
        <begin position="139"/>
        <end position="161"/>
    </location>
</feature>
<evidence type="ECO:0000313" key="10">
    <source>
        <dbReference type="Proteomes" id="UP000256964"/>
    </source>
</evidence>
<dbReference type="OrthoDB" id="999962at2759"/>
<organism evidence="9 10">
    <name type="scientific">Lentinus brumalis</name>
    <dbReference type="NCBI Taxonomy" id="2498619"/>
    <lineage>
        <taxon>Eukaryota</taxon>
        <taxon>Fungi</taxon>
        <taxon>Dikarya</taxon>
        <taxon>Basidiomycota</taxon>
        <taxon>Agaricomycotina</taxon>
        <taxon>Agaricomycetes</taxon>
        <taxon>Polyporales</taxon>
        <taxon>Polyporaceae</taxon>
        <taxon>Lentinus</taxon>
    </lineage>
</organism>
<dbReference type="GO" id="GO:0005462">
    <property type="term" value="F:UDP-N-acetylglucosamine transmembrane transporter activity"/>
    <property type="evidence" value="ECO:0007669"/>
    <property type="project" value="TreeGrafter"/>
</dbReference>
<evidence type="ECO:0000256" key="6">
    <source>
        <dbReference type="ARBA" id="ARBA00023136"/>
    </source>
</evidence>
<feature type="region of interest" description="Disordered" evidence="7">
    <location>
        <begin position="410"/>
        <end position="429"/>
    </location>
</feature>
<reference evidence="9 10" key="1">
    <citation type="journal article" date="2018" name="Biotechnol. Biofuels">
        <title>Integrative visual omics of the white-rot fungus Polyporus brumalis exposes the biotechnological potential of its oxidative enzymes for delignifying raw plant biomass.</title>
        <authorList>
            <person name="Miyauchi S."/>
            <person name="Rancon A."/>
            <person name="Drula E."/>
            <person name="Hage H."/>
            <person name="Chaduli D."/>
            <person name="Favel A."/>
            <person name="Grisel S."/>
            <person name="Henrissat B."/>
            <person name="Herpoel-Gimbert I."/>
            <person name="Ruiz-Duenas F.J."/>
            <person name="Chevret D."/>
            <person name="Hainaut M."/>
            <person name="Lin J."/>
            <person name="Wang M."/>
            <person name="Pangilinan J."/>
            <person name="Lipzen A."/>
            <person name="Lesage-Meessen L."/>
            <person name="Navarro D."/>
            <person name="Riley R."/>
            <person name="Grigoriev I.V."/>
            <person name="Zhou S."/>
            <person name="Raouche S."/>
            <person name="Rosso M.N."/>
        </authorList>
    </citation>
    <scope>NUCLEOTIDE SEQUENCE [LARGE SCALE GENOMIC DNA]</scope>
    <source>
        <strain evidence="9 10">BRFM 1820</strain>
    </source>
</reference>
<dbReference type="AlphaFoldDB" id="A0A371DKC6"/>
<dbReference type="Pfam" id="PF08449">
    <property type="entry name" value="UAA"/>
    <property type="match status" value="2"/>
</dbReference>
<dbReference type="Proteomes" id="UP000256964">
    <property type="component" value="Unassembled WGS sequence"/>
</dbReference>
<accession>A0A371DKC6</accession>
<evidence type="ECO:0000256" key="4">
    <source>
        <dbReference type="ARBA" id="ARBA00022692"/>
    </source>
</evidence>
<dbReference type="EMBL" id="KZ857388">
    <property type="protein sequence ID" value="RDX52979.1"/>
    <property type="molecule type" value="Genomic_DNA"/>
</dbReference>
<evidence type="ECO:0000256" key="2">
    <source>
        <dbReference type="ARBA" id="ARBA00022448"/>
    </source>
</evidence>
<evidence type="ECO:0000256" key="7">
    <source>
        <dbReference type="SAM" id="MobiDB-lite"/>
    </source>
</evidence>
<dbReference type="SUPFAM" id="SSF103481">
    <property type="entry name" value="Multidrug resistance efflux transporter EmrE"/>
    <property type="match status" value="1"/>
</dbReference>
<feature type="transmembrane region" description="Helical" evidence="8">
    <location>
        <begin position="86"/>
        <end position="108"/>
    </location>
</feature>
<comment type="subcellular location">
    <subcellularLocation>
        <location evidence="1">Endomembrane system</location>
        <topology evidence="1">Multi-pass membrane protein</topology>
    </subcellularLocation>
</comment>
<evidence type="ECO:0000256" key="8">
    <source>
        <dbReference type="SAM" id="Phobius"/>
    </source>
</evidence>
<sequence>MSIHALTLATISDWATTFTLIFGGCCSNALTLEQLTRAHPHSGSLITFAQFITISIHGLPKFLTTAWWHGLPIPKLRKRKIPLKPYLVQVALFYGISLLNNMAFGYSIPMPVHIIFRSGGLVVSMVMGWAFASKRYTKLQIASVLLVTTGVVLTTLSASGAKRRTGSGSATVTSESASTSRYATGIAILSLALVLAGALGLAQDWTYSRYTHSRSSAPPAPVAKNGHANGSAGDDSGDIQPWQESMFYLHFLSLPMFLFLREDLAAQATALHASEPLRVSLFAPAPGSSSSPLPPLMPTLYPPFGLMEPLTFSGPLIDRLKEQLLEIPSGYVPLALTTLTSLVCVAGVNRLTARVSSLTVTLVLVVRKAVSMVVSVFLFGARGRGEINAGMMWAGAALVFLGTMGYAAGSRNGKADKGREKAKKKAKKD</sequence>
<protein>
    <submittedName>
        <fullName evidence="9">UAA transporter</fullName>
    </submittedName>
</protein>
<keyword evidence="5 8" id="KW-1133">Transmembrane helix</keyword>
<keyword evidence="10" id="KW-1185">Reference proteome</keyword>